<keyword evidence="3" id="KW-0238">DNA-binding</keyword>
<feature type="domain" description="BZIP" evidence="8">
    <location>
        <begin position="198"/>
        <end position="250"/>
    </location>
</feature>
<feature type="compositionally biased region" description="Polar residues" evidence="7">
    <location>
        <begin position="151"/>
        <end position="172"/>
    </location>
</feature>
<name>A0AAX6EYS5_IRIPA</name>
<evidence type="ECO:0000313" key="10">
    <source>
        <dbReference type="Proteomes" id="UP001140949"/>
    </source>
</evidence>
<evidence type="ECO:0000256" key="4">
    <source>
        <dbReference type="ARBA" id="ARBA00023163"/>
    </source>
</evidence>
<proteinExistence type="predicted"/>
<gene>
    <name evidence="9" type="ORF">M6B38_161430</name>
</gene>
<feature type="coiled-coil region" evidence="6">
    <location>
        <begin position="209"/>
        <end position="250"/>
    </location>
</feature>
<keyword evidence="4" id="KW-0804">Transcription</keyword>
<dbReference type="PROSITE" id="PS00036">
    <property type="entry name" value="BZIP_BASIC"/>
    <property type="match status" value="1"/>
</dbReference>
<evidence type="ECO:0000313" key="9">
    <source>
        <dbReference type="EMBL" id="KAJ6809203.1"/>
    </source>
</evidence>
<reference evidence="9" key="1">
    <citation type="journal article" date="2023" name="GigaByte">
        <title>Genome assembly of the bearded iris, Iris pallida Lam.</title>
        <authorList>
            <person name="Bruccoleri R.E."/>
            <person name="Oakeley E.J."/>
            <person name="Faust A.M.E."/>
            <person name="Altorfer M."/>
            <person name="Dessus-Babus S."/>
            <person name="Burckhardt D."/>
            <person name="Oertli M."/>
            <person name="Naumann U."/>
            <person name="Petersen F."/>
            <person name="Wong J."/>
        </authorList>
    </citation>
    <scope>NUCLEOTIDE SEQUENCE</scope>
    <source>
        <strain evidence="9">GSM-AAB239-AS_SAM_17_03QT</strain>
    </source>
</reference>
<dbReference type="GO" id="GO:0005634">
    <property type="term" value="C:nucleus"/>
    <property type="evidence" value="ECO:0007669"/>
    <property type="project" value="UniProtKB-SubCell"/>
</dbReference>
<dbReference type="PANTHER" id="PTHR47693">
    <property type="entry name" value="BZIP TRANSCRIPTION FACTOR RISBZ3-RELATED"/>
    <property type="match status" value="1"/>
</dbReference>
<dbReference type="InterPro" id="IPR004827">
    <property type="entry name" value="bZIP"/>
</dbReference>
<accession>A0AAX6EYS5</accession>
<dbReference type="PROSITE" id="PS50217">
    <property type="entry name" value="BZIP"/>
    <property type="match status" value="1"/>
</dbReference>
<evidence type="ECO:0000256" key="3">
    <source>
        <dbReference type="ARBA" id="ARBA00023125"/>
    </source>
</evidence>
<dbReference type="FunFam" id="1.20.5.170:FF:000020">
    <property type="entry name" value="BZIP transcription factor"/>
    <property type="match status" value="1"/>
</dbReference>
<dbReference type="InterPro" id="IPR045314">
    <property type="entry name" value="bZIP_plant_GBF1"/>
</dbReference>
<dbReference type="EMBL" id="JANAVB010033020">
    <property type="protein sequence ID" value="KAJ6809203.1"/>
    <property type="molecule type" value="Genomic_DNA"/>
</dbReference>
<dbReference type="SMART" id="SM00338">
    <property type="entry name" value="BRLZ"/>
    <property type="match status" value="1"/>
</dbReference>
<evidence type="ECO:0000256" key="7">
    <source>
        <dbReference type="SAM" id="MobiDB-lite"/>
    </source>
</evidence>
<dbReference type="GO" id="GO:0003677">
    <property type="term" value="F:DNA binding"/>
    <property type="evidence" value="ECO:0007669"/>
    <property type="project" value="UniProtKB-KW"/>
</dbReference>
<evidence type="ECO:0000256" key="6">
    <source>
        <dbReference type="SAM" id="Coils"/>
    </source>
</evidence>
<evidence type="ECO:0000256" key="2">
    <source>
        <dbReference type="ARBA" id="ARBA00023015"/>
    </source>
</evidence>
<evidence type="ECO:0000256" key="5">
    <source>
        <dbReference type="ARBA" id="ARBA00023242"/>
    </source>
</evidence>
<evidence type="ECO:0000259" key="8">
    <source>
        <dbReference type="PROSITE" id="PS50217"/>
    </source>
</evidence>
<protein>
    <submittedName>
        <fullName evidence="9">Basic leucine zipper 9</fullName>
    </submittedName>
</protein>
<sequence length="395" mass="43869">MKRSGSEWDLEEFLCPVVDSGVNDDRNPAPEDLLLRSSPPLQKPRLSFSVANVCGFGFGDHPLLKDEDLSSPQNIQQNIKYMRTIWAGVSALRNALVNEYKRQVMNQSPSNLDALSNHAIEGGFTGSQIWSQNLGSRPSSISATIESESSLYGSPTSSLKPKNMNNQAPGGTSDSEQSDDESLEIDAGSYEQGTNIIDIKRMRRMVSNRESARRSRKRKQAHLTELELQVDQLRGENSSLYKQLTDANHEFTDAVTDNRVLKSDVEALRVKVKMAEDLVTRGSLTCSLDHLLQSQMSAPHLLNTRNLYRASEIPPIELQENEPCYMTAVGQIQLSGMEGDETKDGNIGMRLNQSSPLESMASLDNLQNRLPNDVTSCGSDIWQWDSHANAMPKQL</sequence>
<dbReference type="Gene3D" id="1.20.5.170">
    <property type="match status" value="1"/>
</dbReference>
<dbReference type="Proteomes" id="UP001140949">
    <property type="component" value="Unassembled WGS sequence"/>
</dbReference>
<keyword evidence="2" id="KW-0805">Transcription regulation</keyword>
<dbReference type="PANTHER" id="PTHR47693:SF1">
    <property type="entry name" value="BZIP TRANSCRIPTION FACTOR RISBZ3"/>
    <property type="match status" value="1"/>
</dbReference>
<dbReference type="InterPro" id="IPR046347">
    <property type="entry name" value="bZIP_sf"/>
</dbReference>
<dbReference type="InterPro" id="IPR044168">
    <property type="entry name" value="RISBZ3/4/5"/>
</dbReference>
<feature type="region of interest" description="Disordered" evidence="7">
    <location>
        <begin position="135"/>
        <end position="187"/>
    </location>
</feature>
<comment type="caution">
    <text evidence="9">The sequence shown here is derived from an EMBL/GenBank/DDBJ whole genome shotgun (WGS) entry which is preliminary data.</text>
</comment>
<keyword evidence="5" id="KW-0539">Nucleus</keyword>
<dbReference type="CDD" id="cd14702">
    <property type="entry name" value="bZIP_plant_GBF1"/>
    <property type="match status" value="1"/>
</dbReference>
<evidence type="ECO:0000256" key="1">
    <source>
        <dbReference type="ARBA" id="ARBA00004123"/>
    </source>
</evidence>
<reference evidence="9" key="2">
    <citation type="submission" date="2023-04" db="EMBL/GenBank/DDBJ databases">
        <authorList>
            <person name="Bruccoleri R.E."/>
            <person name="Oakeley E.J."/>
            <person name="Faust A.-M."/>
            <person name="Dessus-Babus S."/>
            <person name="Altorfer M."/>
            <person name="Burckhardt D."/>
            <person name="Oertli M."/>
            <person name="Naumann U."/>
            <person name="Petersen F."/>
            <person name="Wong J."/>
        </authorList>
    </citation>
    <scope>NUCLEOTIDE SEQUENCE</scope>
    <source>
        <strain evidence="9">GSM-AAB239-AS_SAM_17_03QT</strain>
        <tissue evidence="9">Leaf</tissue>
    </source>
</reference>
<organism evidence="9 10">
    <name type="scientific">Iris pallida</name>
    <name type="common">Sweet iris</name>
    <dbReference type="NCBI Taxonomy" id="29817"/>
    <lineage>
        <taxon>Eukaryota</taxon>
        <taxon>Viridiplantae</taxon>
        <taxon>Streptophyta</taxon>
        <taxon>Embryophyta</taxon>
        <taxon>Tracheophyta</taxon>
        <taxon>Spermatophyta</taxon>
        <taxon>Magnoliopsida</taxon>
        <taxon>Liliopsida</taxon>
        <taxon>Asparagales</taxon>
        <taxon>Iridaceae</taxon>
        <taxon>Iridoideae</taxon>
        <taxon>Irideae</taxon>
        <taxon>Iris</taxon>
    </lineage>
</organism>
<dbReference type="SUPFAM" id="SSF57959">
    <property type="entry name" value="Leucine zipper domain"/>
    <property type="match status" value="1"/>
</dbReference>
<keyword evidence="10" id="KW-1185">Reference proteome</keyword>
<feature type="compositionally biased region" description="Low complexity" evidence="7">
    <location>
        <begin position="139"/>
        <end position="150"/>
    </location>
</feature>
<dbReference type="AlphaFoldDB" id="A0AAX6EYS5"/>
<dbReference type="Pfam" id="PF00170">
    <property type="entry name" value="bZIP_1"/>
    <property type="match status" value="1"/>
</dbReference>
<comment type="subcellular location">
    <subcellularLocation>
        <location evidence="1">Nucleus</location>
    </subcellularLocation>
</comment>
<keyword evidence="6" id="KW-0175">Coiled coil</keyword>
<dbReference type="GO" id="GO:0003700">
    <property type="term" value="F:DNA-binding transcription factor activity"/>
    <property type="evidence" value="ECO:0007669"/>
    <property type="project" value="InterPro"/>
</dbReference>